<dbReference type="Proteomes" id="UP000005237">
    <property type="component" value="Unassembled WGS sequence"/>
</dbReference>
<feature type="signal peptide" evidence="1">
    <location>
        <begin position="1"/>
        <end position="22"/>
    </location>
</feature>
<evidence type="ECO:0000313" key="3">
    <source>
        <dbReference type="Proteomes" id="UP000005237"/>
    </source>
</evidence>
<evidence type="ECO:0000313" key="2">
    <source>
        <dbReference type="EnsemblMetazoa" id="CJA26212b.1"/>
    </source>
</evidence>
<keyword evidence="1" id="KW-0732">Signal</keyword>
<protein>
    <recommendedName>
        <fullName evidence="4">Secreted protein</fullName>
    </recommendedName>
</protein>
<name>A0A8R1E9J6_CAEJA</name>
<dbReference type="EnsemblMetazoa" id="CJA26212b.1">
    <property type="protein sequence ID" value="CJA26212b.1"/>
    <property type="gene ID" value="WBGene00181784"/>
</dbReference>
<evidence type="ECO:0000256" key="1">
    <source>
        <dbReference type="SAM" id="SignalP"/>
    </source>
</evidence>
<proteinExistence type="predicted"/>
<sequence length="94" mass="10425">MSIRYIDCLKLLIFLFDRLAIADKIVKSSQIVKSVNYEGTPATSFRNFPIENNCRLLAVVRRWYPVANGGSQTEAVPTAAVAQGAKVSHWVLVS</sequence>
<dbReference type="AlphaFoldDB" id="A0A8R1E9J6"/>
<accession>A0A8R1E9J6</accession>
<reference evidence="3" key="1">
    <citation type="submission" date="2010-08" db="EMBL/GenBank/DDBJ databases">
        <authorList>
            <consortium name="Caenorhabditis japonica Sequencing Consortium"/>
            <person name="Wilson R.K."/>
        </authorList>
    </citation>
    <scope>NUCLEOTIDE SEQUENCE [LARGE SCALE GENOMIC DNA]</scope>
    <source>
        <strain evidence="3">DF5081</strain>
    </source>
</reference>
<keyword evidence="3" id="KW-1185">Reference proteome</keyword>
<feature type="chain" id="PRO_5035946896" description="Secreted protein" evidence="1">
    <location>
        <begin position="23"/>
        <end position="94"/>
    </location>
</feature>
<organism evidence="2 3">
    <name type="scientific">Caenorhabditis japonica</name>
    <dbReference type="NCBI Taxonomy" id="281687"/>
    <lineage>
        <taxon>Eukaryota</taxon>
        <taxon>Metazoa</taxon>
        <taxon>Ecdysozoa</taxon>
        <taxon>Nematoda</taxon>
        <taxon>Chromadorea</taxon>
        <taxon>Rhabditida</taxon>
        <taxon>Rhabditina</taxon>
        <taxon>Rhabditomorpha</taxon>
        <taxon>Rhabditoidea</taxon>
        <taxon>Rhabditidae</taxon>
        <taxon>Peloderinae</taxon>
        <taxon>Caenorhabditis</taxon>
    </lineage>
</organism>
<reference evidence="2" key="2">
    <citation type="submission" date="2022-06" db="UniProtKB">
        <authorList>
            <consortium name="EnsemblMetazoa"/>
        </authorList>
    </citation>
    <scope>IDENTIFICATION</scope>
    <source>
        <strain evidence="2">DF5081</strain>
    </source>
</reference>
<evidence type="ECO:0008006" key="4">
    <source>
        <dbReference type="Google" id="ProtNLM"/>
    </source>
</evidence>